<dbReference type="InterPro" id="IPR013216">
    <property type="entry name" value="Methyltransf_11"/>
</dbReference>
<organism evidence="2 3">
    <name type="scientific">Linnemannia exigua</name>
    <dbReference type="NCBI Taxonomy" id="604196"/>
    <lineage>
        <taxon>Eukaryota</taxon>
        <taxon>Fungi</taxon>
        <taxon>Fungi incertae sedis</taxon>
        <taxon>Mucoromycota</taxon>
        <taxon>Mortierellomycotina</taxon>
        <taxon>Mortierellomycetes</taxon>
        <taxon>Mortierellales</taxon>
        <taxon>Mortierellaceae</taxon>
        <taxon>Linnemannia</taxon>
    </lineage>
</organism>
<dbReference type="PANTHER" id="PTHR43861">
    <property type="entry name" value="TRANS-ACONITATE 2-METHYLTRANSFERASE-RELATED"/>
    <property type="match status" value="1"/>
</dbReference>
<comment type="caution">
    <text evidence="2">The sequence shown here is derived from an EMBL/GenBank/DDBJ whole genome shotgun (WGS) entry which is preliminary data.</text>
</comment>
<proteinExistence type="predicted"/>
<dbReference type="PANTHER" id="PTHR43861:SF1">
    <property type="entry name" value="TRANS-ACONITATE 2-METHYLTRANSFERASE"/>
    <property type="match status" value="1"/>
</dbReference>
<dbReference type="CDD" id="cd02440">
    <property type="entry name" value="AdoMet_MTases"/>
    <property type="match status" value="1"/>
</dbReference>
<evidence type="ECO:0000259" key="1">
    <source>
        <dbReference type="Pfam" id="PF08241"/>
    </source>
</evidence>
<dbReference type="AlphaFoldDB" id="A0AAD4D6P6"/>
<dbReference type="Proteomes" id="UP001194580">
    <property type="component" value="Unassembled WGS sequence"/>
</dbReference>
<evidence type="ECO:0000313" key="2">
    <source>
        <dbReference type="EMBL" id="KAG0270752.1"/>
    </source>
</evidence>
<accession>A0AAD4D6P6</accession>
<keyword evidence="3" id="KW-1185">Reference proteome</keyword>
<reference evidence="2" key="1">
    <citation type="journal article" date="2020" name="Fungal Divers.">
        <title>Resolving the Mortierellaceae phylogeny through synthesis of multi-gene phylogenetics and phylogenomics.</title>
        <authorList>
            <person name="Vandepol N."/>
            <person name="Liber J."/>
            <person name="Desiro A."/>
            <person name="Na H."/>
            <person name="Kennedy M."/>
            <person name="Barry K."/>
            <person name="Grigoriev I.V."/>
            <person name="Miller A.N."/>
            <person name="O'Donnell K."/>
            <person name="Stajich J.E."/>
            <person name="Bonito G."/>
        </authorList>
    </citation>
    <scope>NUCLEOTIDE SEQUENCE</scope>
    <source>
        <strain evidence="2">NRRL 28262</strain>
    </source>
</reference>
<sequence>MLKTTSVPMMAHNDDDEWSPKNYDKHASFVPALGAPVLRLLDPQSHERILDLGAGNGVLTIELEKHCSSVVAVDASAVMIQAARRIGCQDARVVDGHDLIEDTDLATGQFDAVFSNAALHWMKKDPERVIQGVNKCLKPEGRFVAECGGYMDLCEVRSGLHMALKKRGVKNPDEYDPWFFPGVNTYTRMLEQNGFRVEYIELIPRLTKLNSDIAGFIETFGFSFMKPFEGDEAMQKEIRDEVQSNLKFSQDEGTWSVMFVRLRFKAVKIN</sequence>
<dbReference type="SUPFAM" id="SSF53335">
    <property type="entry name" value="S-adenosyl-L-methionine-dependent methyltransferases"/>
    <property type="match status" value="1"/>
</dbReference>
<feature type="domain" description="Methyltransferase type 11" evidence="1">
    <location>
        <begin position="50"/>
        <end position="144"/>
    </location>
</feature>
<dbReference type="InterPro" id="IPR029063">
    <property type="entry name" value="SAM-dependent_MTases_sf"/>
</dbReference>
<dbReference type="Gene3D" id="3.40.50.150">
    <property type="entry name" value="Vaccinia Virus protein VP39"/>
    <property type="match status" value="1"/>
</dbReference>
<dbReference type="GO" id="GO:0008757">
    <property type="term" value="F:S-adenosylmethionine-dependent methyltransferase activity"/>
    <property type="evidence" value="ECO:0007669"/>
    <property type="project" value="InterPro"/>
</dbReference>
<evidence type="ECO:0000313" key="3">
    <source>
        <dbReference type="Proteomes" id="UP001194580"/>
    </source>
</evidence>
<dbReference type="Pfam" id="PF08241">
    <property type="entry name" value="Methyltransf_11"/>
    <property type="match status" value="1"/>
</dbReference>
<protein>
    <recommendedName>
        <fullName evidence="1">Methyltransferase type 11 domain-containing protein</fullName>
    </recommendedName>
</protein>
<name>A0AAD4D6P6_9FUNG</name>
<gene>
    <name evidence="2" type="ORF">BGZ95_001563</name>
</gene>
<dbReference type="EMBL" id="JAAAIL010001318">
    <property type="protein sequence ID" value="KAG0270752.1"/>
    <property type="molecule type" value="Genomic_DNA"/>
</dbReference>